<evidence type="ECO:0000259" key="1">
    <source>
        <dbReference type="Pfam" id="PF13460"/>
    </source>
</evidence>
<gene>
    <name evidence="2" type="ORF">BSL82_10830</name>
</gene>
<name>A0A1L3ZVU4_9SPHN</name>
<dbReference type="Gene3D" id="3.40.50.720">
    <property type="entry name" value="NAD(P)-binding Rossmann-like Domain"/>
    <property type="match status" value="1"/>
</dbReference>
<dbReference type="InterPro" id="IPR036291">
    <property type="entry name" value="NAD(P)-bd_dom_sf"/>
</dbReference>
<dbReference type="PANTHER" id="PTHR48079">
    <property type="entry name" value="PROTEIN YEEZ"/>
    <property type="match status" value="1"/>
</dbReference>
<sequence>MRVFVTGGTGWVGHEVVDDLLDSGHQVLGLARSENSANALTAKGVEVLRGTLDDLDRLTEAAGNSDAVIHLAFDHDFSRFVENAEQERRAIEAMGKALVGTDKRILITAGLALLTPGRVVTEADMPPPFDPNFPRLNEVAAAALAERGVRVGSVRLAPTVHGIGDQLFLAILAGLARQTGVSAYIGDGTNRWPAVHVSDAGRLYRLALEAGAPARFYHACAEDGVPFRAIAEAIGRALDLPAEARPPEHFGALAPFAAADAPASSARTRETTGWRPTGPTLLADLAQPAYFAR</sequence>
<dbReference type="RefSeq" id="WP_072597541.1">
    <property type="nucleotide sequence ID" value="NZ_CP018221.1"/>
</dbReference>
<evidence type="ECO:0000313" key="3">
    <source>
        <dbReference type="Proteomes" id="UP000182063"/>
    </source>
</evidence>
<accession>A0A1L3ZVU4</accession>
<dbReference type="AlphaFoldDB" id="A0A1L3ZVU4"/>
<dbReference type="Proteomes" id="UP000182063">
    <property type="component" value="Chromosome"/>
</dbReference>
<dbReference type="Pfam" id="PF13460">
    <property type="entry name" value="NAD_binding_10"/>
    <property type="match status" value="1"/>
</dbReference>
<keyword evidence="3" id="KW-1185">Reference proteome</keyword>
<evidence type="ECO:0000313" key="2">
    <source>
        <dbReference type="EMBL" id="API59747.1"/>
    </source>
</evidence>
<dbReference type="STRING" id="1921510.BSL82_10830"/>
<reference evidence="3" key="1">
    <citation type="submission" date="2016-11" db="EMBL/GenBank/DDBJ databases">
        <title>Complete Genome Sequence of alachlor-degrading Sphingomonas sp. strain JJ-A5.</title>
        <authorList>
            <person name="Lee H."/>
            <person name="Ka J.-O."/>
        </authorList>
    </citation>
    <scope>NUCLEOTIDE SEQUENCE [LARGE SCALE GENOMIC DNA]</scope>
    <source>
        <strain evidence="3">JJ-A5</strain>
    </source>
</reference>
<dbReference type="PANTHER" id="PTHR48079:SF6">
    <property type="entry name" value="NAD(P)-BINDING DOMAIN-CONTAINING PROTEIN-RELATED"/>
    <property type="match status" value="1"/>
</dbReference>
<proteinExistence type="predicted"/>
<dbReference type="InterPro" id="IPR016040">
    <property type="entry name" value="NAD(P)-bd_dom"/>
</dbReference>
<dbReference type="OrthoDB" id="9787292at2"/>
<dbReference type="CDD" id="cd05262">
    <property type="entry name" value="SDR_a7"/>
    <property type="match status" value="1"/>
</dbReference>
<feature type="domain" description="NAD(P)-binding" evidence="1">
    <location>
        <begin position="7"/>
        <end position="99"/>
    </location>
</feature>
<dbReference type="EMBL" id="CP018221">
    <property type="protein sequence ID" value="API59747.1"/>
    <property type="molecule type" value="Genomic_DNA"/>
</dbReference>
<dbReference type="GO" id="GO:0004029">
    <property type="term" value="F:aldehyde dehydrogenase (NAD+) activity"/>
    <property type="evidence" value="ECO:0007669"/>
    <property type="project" value="TreeGrafter"/>
</dbReference>
<dbReference type="KEGG" id="sphj:BSL82_10830"/>
<dbReference type="SUPFAM" id="SSF51735">
    <property type="entry name" value="NAD(P)-binding Rossmann-fold domains"/>
    <property type="match status" value="1"/>
</dbReference>
<dbReference type="GO" id="GO:0005737">
    <property type="term" value="C:cytoplasm"/>
    <property type="evidence" value="ECO:0007669"/>
    <property type="project" value="TreeGrafter"/>
</dbReference>
<organism evidence="2 3">
    <name type="scientific">Tardibacter chloracetimidivorans</name>
    <dbReference type="NCBI Taxonomy" id="1921510"/>
    <lineage>
        <taxon>Bacteria</taxon>
        <taxon>Pseudomonadati</taxon>
        <taxon>Pseudomonadota</taxon>
        <taxon>Alphaproteobacteria</taxon>
        <taxon>Sphingomonadales</taxon>
        <taxon>Sphingomonadaceae</taxon>
        <taxon>Tardibacter</taxon>
    </lineage>
</organism>
<protein>
    <submittedName>
        <fullName evidence="2">3-beta hydroxysteroid dehydrogenase</fullName>
    </submittedName>
</protein>
<dbReference type="InterPro" id="IPR051783">
    <property type="entry name" value="NAD(P)-dependent_oxidoreduct"/>
</dbReference>